<reference evidence="2" key="1">
    <citation type="submission" date="2022-01" db="EMBL/GenBank/DDBJ databases">
        <authorList>
            <person name="Braso-Vives M."/>
        </authorList>
    </citation>
    <scope>NUCLEOTIDE SEQUENCE</scope>
</reference>
<dbReference type="InterPro" id="IPR029052">
    <property type="entry name" value="Metallo-depent_PP-like"/>
</dbReference>
<proteinExistence type="predicted"/>
<dbReference type="AlphaFoldDB" id="A0A8J9ZRR1"/>
<gene>
    <name evidence="2" type="primary">Hypp1998</name>
    <name evidence="2" type="ORF">BLAG_LOCUS15945</name>
</gene>
<dbReference type="Proteomes" id="UP000838412">
    <property type="component" value="Chromosome 3"/>
</dbReference>
<name>A0A8J9ZRR1_BRALA</name>
<sequence>MNRVVSRAMSRILAISDIHVDYQNNLKWVESWPRERYVQDVLLLAGDVTDKLPLLESTLKTLVGKFHKVFYVPGNHELWIRDKSTTKFTSIDKFHQILDLCGSLGVLTRPDKVSTSDGGEAWVVPLFSWYATPEEDAEDSLYYSSTSEDADKSHLMWMDNHMCVWPEDIGSRSQFFANQNEEMMTGSYDAPIISFSHFVPRLDLVAATEEDNKMVEEERKRLGLPPLNDRKQGATVGFNFTRYAGCKRLDAQIRTLGSAVHVYGHQHRNRDRVLDGVRYVSHCLGYHREQQNGFTWGIQHWEGPKQVWPKT</sequence>
<dbReference type="PANTHER" id="PTHR36492">
    <property type="match status" value="1"/>
</dbReference>
<protein>
    <submittedName>
        <fullName evidence="2">Hypp1998 protein</fullName>
    </submittedName>
</protein>
<dbReference type="Pfam" id="PF00149">
    <property type="entry name" value="Metallophos"/>
    <property type="match status" value="1"/>
</dbReference>
<organism evidence="2 3">
    <name type="scientific">Branchiostoma lanceolatum</name>
    <name type="common">Common lancelet</name>
    <name type="synonym">Amphioxus lanceolatum</name>
    <dbReference type="NCBI Taxonomy" id="7740"/>
    <lineage>
        <taxon>Eukaryota</taxon>
        <taxon>Metazoa</taxon>
        <taxon>Chordata</taxon>
        <taxon>Cephalochordata</taxon>
        <taxon>Leptocardii</taxon>
        <taxon>Amphioxiformes</taxon>
        <taxon>Branchiostomatidae</taxon>
        <taxon>Branchiostoma</taxon>
    </lineage>
</organism>
<dbReference type="CDD" id="cd00838">
    <property type="entry name" value="MPP_superfamily"/>
    <property type="match status" value="2"/>
</dbReference>
<evidence type="ECO:0000313" key="3">
    <source>
        <dbReference type="Proteomes" id="UP000838412"/>
    </source>
</evidence>
<dbReference type="GO" id="GO:0016787">
    <property type="term" value="F:hydrolase activity"/>
    <property type="evidence" value="ECO:0007669"/>
    <property type="project" value="InterPro"/>
</dbReference>
<keyword evidence="3" id="KW-1185">Reference proteome</keyword>
<dbReference type="EMBL" id="OV696688">
    <property type="protein sequence ID" value="CAH1258345.1"/>
    <property type="molecule type" value="Genomic_DNA"/>
</dbReference>
<feature type="domain" description="Calcineurin-like phosphoesterase" evidence="1">
    <location>
        <begin position="11"/>
        <end position="119"/>
    </location>
</feature>
<accession>A0A8J9ZRR1</accession>
<evidence type="ECO:0000313" key="2">
    <source>
        <dbReference type="EMBL" id="CAH1258345.1"/>
    </source>
</evidence>
<dbReference type="PANTHER" id="PTHR36492:SF2">
    <property type="entry name" value="[ACYL-CARRIER-PROTEIN] PHOSPHODIESTERASE PPTH"/>
    <property type="match status" value="1"/>
</dbReference>
<dbReference type="Gene3D" id="3.60.21.10">
    <property type="match status" value="1"/>
</dbReference>
<dbReference type="InterPro" id="IPR004843">
    <property type="entry name" value="Calcineurin-like_PHP"/>
</dbReference>
<dbReference type="OrthoDB" id="550558at2759"/>
<dbReference type="InterPro" id="IPR052963">
    <property type="entry name" value="Pantetheine_PDE"/>
</dbReference>
<evidence type="ECO:0000259" key="1">
    <source>
        <dbReference type="Pfam" id="PF00149"/>
    </source>
</evidence>
<dbReference type="SUPFAM" id="SSF56300">
    <property type="entry name" value="Metallo-dependent phosphatases"/>
    <property type="match status" value="1"/>
</dbReference>